<dbReference type="InterPro" id="IPR054502">
    <property type="entry name" value="bHLH-TF_ACT-like_plant"/>
</dbReference>
<gene>
    <name evidence="6" type="ORF">SAY86_029075</name>
</gene>
<dbReference type="GO" id="GO:0003700">
    <property type="term" value="F:DNA-binding transcription factor activity"/>
    <property type="evidence" value="ECO:0007669"/>
    <property type="project" value="TreeGrafter"/>
</dbReference>
<accession>A0AAN7M1M2</accession>
<evidence type="ECO:0000313" key="7">
    <source>
        <dbReference type="Proteomes" id="UP001346149"/>
    </source>
</evidence>
<keyword evidence="2" id="KW-0238">DNA-binding</keyword>
<dbReference type="InterPro" id="IPR051358">
    <property type="entry name" value="TF_AMS/ICE1/BHLH6-like"/>
</dbReference>
<organism evidence="6 7">
    <name type="scientific">Trapa natans</name>
    <name type="common">Water chestnut</name>
    <dbReference type="NCBI Taxonomy" id="22666"/>
    <lineage>
        <taxon>Eukaryota</taxon>
        <taxon>Viridiplantae</taxon>
        <taxon>Streptophyta</taxon>
        <taxon>Embryophyta</taxon>
        <taxon>Tracheophyta</taxon>
        <taxon>Spermatophyta</taxon>
        <taxon>Magnoliopsida</taxon>
        <taxon>eudicotyledons</taxon>
        <taxon>Gunneridae</taxon>
        <taxon>Pentapetalae</taxon>
        <taxon>rosids</taxon>
        <taxon>malvids</taxon>
        <taxon>Myrtales</taxon>
        <taxon>Lythraceae</taxon>
        <taxon>Trapa</taxon>
    </lineage>
</organism>
<dbReference type="Proteomes" id="UP001346149">
    <property type="component" value="Unassembled WGS sequence"/>
</dbReference>
<comment type="subcellular location">
    <subcellularLocation>
        <location evidence="1">Nucleus</location>
    </subcellularLocation>
</comment>
<evidence type="ECO:0000313" key="6">
    <source>
        <dbReference type="EMBL" id="KAK4796749.1"/>
    </source>
</evidence>
<feature type="compositionally biased region" description="Basic and acidic residues" evidence="4">
    <location>
        <begin position="1"/>
        <end position="17"/>
    </location>
</feature>
<evidence type="ECO:0000256" key="3">
    <source>
        <dbReference type="ARBA" id="ARBA00023242"/>
    </source>
</evidence>
<evidence type="ECO:0000256" key="4">
    <source>
        <dbReference type="SAM" id="MobiDB-lite"/>
    </source>
</evidence>
<reference evidence="6 7" key="1">
    <citation type="journal article" date="2023" name="Hortic Res">
        <title>Pangenome of water caltrop reveals structural variations and asymmetric subgenome divergence after allopolyploidization.</title>
        <authorList>
            <person name="Zhang X."/>
            <person name="Chen Y."/>
            <person name="Wang L."/>
            <person name="Yuan Y."/>
            <person name="Fang M."/>
            <person name="Shi L."/>
            <person name="Lu R."/>
            <person name="Comes H.P."/>
            <person name="Ma Y."/>
            <person name="Chen Y."/>
            <person name="Huang G."/>
            <person name="Zhou Y."/>
            <person name="Zheng Z."/>
            <person name="Qiu Y."/>
        </authorList>
    </citation>
    <scope>NUCLEOTIDE SEQUENCE [LARGE SCALE GENOMIC DNA]</scope>
    <source>
        <strain evidence="6">F231</strain>
    </source>
</reference>
<evidence type="ECO:0000256" key="1">
    <source>
        <dbReference type="ARBA" id="ARBA00004123"/>
    </source>
</evidence>
<protein>
    <recommendedName>
        <fullName evidence="5">Plant bHLH transcription factor ACT-like domain-containing protein</fullName>
    </recommendedName>
</protein>
<proteinExistence type="predicted"/>
<dbReference type="Pfam" id="PF22754">
    <property type="entry name" value="bHLH-TF_ACT-like_plant"/>
    <property type="match status" value="1"/>
</dbReference>
<feature type="compositionally biased region" description="Basic and acidic residues" evidence="4">
    <location>
        <begin position="35"/>
        <end position="47"/>
    </location>
</feature>
<sequence>MSSRDRKGSDPFEDSKHHQPATSSSSGNAAAITEDAAKDTKEFKDQQEETPDEEISNPGASSKQNLPMEVDVQTLGEAGFRISMHSETNCPGLLVSILEAFEELGLDVLDASVSCEDNFHLEAVGKDEGQDGVDARVVKQAVLQAIKNWSQT</sequence>
<comment type="caution">
    <text evidence="6">The sequence shown here is derived from an EMBL/GenBank/DDBJ whole genome shotgun (WGS) entry which is preliminary data.</text>
</comment>
<name>A0AAN7M1M2_TRANT</name>
<feature type="region of interest" description="Disordered" evidence="4">
    <location>
        <begin position="1"/>
        <end position="69"/>
    </location>
</feature>
<feature type="domain" description="Plant bHLH transcription factor ACT-like" evidence="5">
    <location>
        <begin position="69"/>
        <end position="147"/>
    </location>
</feature>
<dbReference type="EMBL" id="JAXQNO010000006">
    <property type="protein sequence ID" value="KAK4796749.1"/>
    <property type="molecule type" value="Genomic_DNA"/>
</dbReference>
<keyword evidence="7" id="KW-1185">Reference proteome</keyword>
<dbReference type="GO" id="GO:0005634">
    <property type="term" value="C:nucleus"/>
    <property type="evidence" value="ECO:0007669"/>
    <property type="project" value="UniProtKB-SubCell"/>
</dbReference>
<keyword evidence="3" id="KW-0539">Nucleus</keyword>
<dbReference type="GO" id="GO:0043565">
    <property type="term" value="F:sequence-specific DNA binding"/>
    <property type="evidence" value="ECO:0007669"/>
    <property type="project" value="TreeGrafter"/>
</dbReference>
<dbReference type="AlphaFoldDB" id="A0AAN7M1M2"/>
<evidence type="ECO:0000259" key="5">
    <source>
        <dbReference type="Pfam" id="PF22754"/>
    </source>
</evidence>
<evidence type="ECO:0000256" key="2">
    <source>
        <dbReference type="ARBA" id="ARBA00023125"/>
    </source>
</evidence>
<dbReference type="PANTHER" id="PTHR31945">
    <property type="entry name" value="TRANSCRIPTION FACTOR SCREAM2-RELATED"/>
    <property type="match status" value="1"/>
</dbReference>
<dbReference type="PANTHER" id="PTHR31945:SF45">
    <property type="entry name" value="EXPRESSED PROTEIN"/>
    <property type="match status" value="1"/>
</dbReference>